<evidence type="ECO:0008006" key="3">
    <source>
        <dbReference type="Google" id="ProtNLM"/>
    </source>
</evidence>
<dbReference type="AlphaFoldDB" id="A0A4P6EP53"/>
<dbReference type="Proteomes" id="UP000291758">
    <property type="component" value="Chromosome"/>
</dbReference>
<evidence type="ECO:0000313" key="1">
    <source>
        <dbReference type="EMBL" id="QAY63139.1"/>
    </source>
</evidence>
<dbReference type="KEGG" id="xyl:ET495_07680"/>
<sequence length="258" mass="28435">MHAQVRAPHVFSHATAALIWGLRLWAVSDVTHLRQRSKPGGDRAADIARHVGLPAQHGIVDGLPVTSLEQTVLDCALTMPVLDALVVADAALGQGLREREVRQRLADVRKPNGTARAACVLGLMDGGSQSAWETWLRYVAARLGLPRPVLQYPVATHLGVYRIDLAWPEQRVLAEFDGQVKYTDGAFGRGYDGRRALVEEKRREDAIAEALGVRPVRFMAVDARDPEAVARRLLARFPPDVRAAARPDRRLPRPTPPR</sequence>
<accession>A0A4P6EP53</accession>
<reference evidence="1 2" key="1">
    <citation type="submission" date="2019-01" db="EMBL/GenBank/DDBJ databases">
        <title>Genome sequencing of strain 2JSPR-7.</title>
        <authorList>
            <person name="Heo J."/>
            <person name="Kim S.-J."/>
            <person name="Kim J.-S."/>
            <person name="Hong S.-B."/>
            <person name="Kwon S.-W."/>
        </authorList>
    </citation>
    <scope>NUCLEOTIDE SEQUENCE [LARGE SCALE GENOMIC DNA]</scope>
    <source>
        <strain evidence="1 2">2JSPR-7</strain>
    </source>
</reference>
<keyword evidence="2" id="KW-1185">Reference proteome</keyword>
<gene>
    <name evidence="1" type="ORF">ET495_07680</name>
</gene>
<evidence type="ECO:0000313" key="2">
    <source>
        <dbReference type="Proteomes" id="UP000291758"/>
    </source>
</evidence>
<dbReference type="OrthoDB" id="5517693at2"/>
<protein>
    <recommendedName>
        <fullName evidence="3">DUF559 domain-containing protein</fullName>
    </recommendedName>
</protein>
<proteinExistence type="predicted"/>
<dbReference type="EMBL" id="CP035495">
    <property type="protein sequence ID" value="QAY63139.1"/>
    <property type="molecule type" value="Genomic_DNA"/>
</dbReference>
<organism evidence="1 2">
    <name type="scientific">Xylanimonas allomyrinae</name>
    <dbReference type="NCBI Taxonomy" id="2509459"/>
    <lineage>
        <taxon>Bacteria</taxon>
        <taxon>Bacillati</taxon>
        <taxon>Actinomycetota</taxon>
        <taxon>Actinomycetes</taxon>
        <taxon>Micrococcales</taxon>
        <taxon>Promicromonosporaceae</taxon>
        <taxon>Xylanimonas</taxon>
    </lineage>
</organism>
<name>A0A4P6EP53_9MICO</name>